<name>A0A1C0AQY6_9ACTN</name>
<protein>
    <submittedName>
        <fullName evidence="1">Uncharacterized protein</fullName>
    </submittedName>
</protein>
<sequence>MPPHLVWPEDEAWCLACEVDEDIEFTVGCSLIVANVLANAFPGRTRQVEYGAELPLYRDQLE</sequence>
<accession>A0A1C0AQY6</accession>
<dbReference type="EMBL" id="MBQD01000008">
    <property type="protein sequence ID" value="OCL36700.1"/>
    <property type="molecule type" value="Genomic_DNA"/>
</dbReference>
<keyword evidence="2" id="KW-1185">Reference proteome</keyword>
<evidence type="ECO:0000313" key="1">
    <source>
        <dbReference type="EMBL" id="OCL36700.1"/>
    </source>
</evidence>
<reference evidence="2" key="1">
    <citation type="submission" date="2016-07" db="EMBL/GenBank/DDBJ databases">
        <authorList>
            <person name="Florea S."/>
            <person name="Webb J.S."/>
            <person name="Jaromczyk J."/>
            <person name="Schardl C.L."/>
        </authorList>
    </citation>
    <scope>NUCLEOTIDE SEQUENCE [LARGE SCALE GENOMIC DNA]</scope>
    <source>
        <strain evidence="2">IPBSL-7</strain>
    </source>
</reference>
<dbReference type="Proteomes" id="UP000093501">
    <property type="component" value="Unassembled WGS sequence"/>
</dbReference>
<evidence type="ECO:0000313" key="2">
    <source>
        <dbReference type="Proteomes" id="UP000093501"/>
    </source>
</evidence>
<gene>
    <name evidence="1" type="ORF">BCR15_13795</name>
</gene>
<comment type="caution">
    <text evidence="1">The sequence shown here is derived from an EMBL/GenBank/DDBJ whole genome shotgun (WGS) entry which is preliminary data.</text>
</comment>
<organism evidence="1 2">
    <name type="scientific">Tessaracoccus lapidicaptus</name>
    <dbReference type="NCBI Taxonomy" id="1427523"/>
    <lineage>
        <taxon>Bacteria</taxon>
        <taxon>Bacillati</taxon>
        <taxon>Actinomycetota</taxon>
        <taxon>Actinomycetes</taxon>
        <taxon>Propionibacteriales</taxon>
        <taxon>Propionibacteriaceae</taxon>
        <taxon>Tessaracoccus</taxon>
    </lineage>
</organism>
<dbReference type="AlphaFoldDB" id="A0A1C0AQY6"/>
<proteinExistence type="predicted"/>